<sequence>MPVMLFSLNSCGNATLRPVVAPQANIPLYDVQTAFLLGGSRNEVARQAWLQRYPYFTNPSYIQALEHGTIRILIPDQVQTAEKLHRSAIVRPVEKVPKFWATHLDNIFTPAQQLELGTAYNYLSTPPVQCRAHKKLDAEDRRHGLFARPTYHFGRWLRQRNPAIFSADTMQAGAILATQQQCQGVIT</sequence>
<evidence type="ECO:0000313" key="2">
    <source>
        <dbReference type="Proteomes" id="UP000289152"/>
    </source>
</evidence>
<comment type="caution">
    <text evidence="1">The sequence shown here is derived from an EMBL/GenBank/DDBJ whole genome shotgun (WGS) entry which is preliminary data.</text>
</comment>
<keyword evidence="2" id="KW-1185">Reference proteome</keyword>
<dbReference type="InParanoid" id="A0A4Q1BP74"/>
<dbReference type="AlphaFoldDB" id="A0A4Q1BP74"/>
<reference evidence="1 2" key="1">
    <citation type="submission" date="2016-06" db="EMBL/GenBank/DDBJ databases">
        <title>Evolution of pathogenesis and genome organization in the Tremellales.</title>
        <authorList>
            <person name="Cuomo C."/>
            <person name="Litvintseva A."/>
            <person name="Heitman J."/>
            <person name="Chen Y."/>
            <person name="Sun S."/>
            <person name="Springer D."/>
            <person name="Dromer F."/>
            <person name="Young S."/>
            <person name="Zeng Q."/>
            <person name="Chapman S."/>
            <person name="Gujja S."/>
            <person name="Saif S."/>
            <person name="Birren B."/>
        </authorList>
    </citation>
    <scope>NUCLEOTIDE SEQUENCE [LARGE SCALE GENOMIC DNA]</scope>
    <source>
        <strain evidence="1 2">ATCC 28783</strain>
    </source>
</reference>
<gene>
    <name evidence="1" type="ORF">M231_03040</name>
</gene>
<organism evidence="1 2">
    <name type="scientific">Tremella mesenterica</name>
    <name type="common">Jelly fungus</name>
    <dbReference type="NCBI Taxonomy" id="5217"/>
    <lineage>
        <taxon>Eukaryota</taxon>
        <taxon>Fungi</taxon>
        <taxon>Dikarya</taxon>
        <taxon>Basidiomycota</taxon>
        <taxon>Agaricomycotina</taxon>
        <taxon>Tremellomycetes</taxon>
        <taxon>Tremellales</taxon>
        <taxon>Tremellaceae</taxon>
        <taxon>Tremella</taxon>
    </lineage>
</organism>
<proteinExistence type="predicted"/>
<protein>
    <submittedName>
        <fullName evidence="1">Uncharacterized protein</fullName>
    </submittedName>
</protein>
<accession>A0A4Q1BP74</accession>
<dbReference type="EMBL" id="SDIL01000028">
    <property type="protein sequence ID" value="RXK39685.1"/>
    <property type="molecule type" value="Genomic_DNA"/>
</dbReference>
<dbReference type="VEuPathDB" id="FungiDB:TREMEDRAFT_65367"/>
<name>A0A4Q1BP74_TREME</name>
<evidence type="ECO:0000313" key="1">
    <source>
        <dbReference type="EMBL" id="RXK39685.1"/>
    </source>
</evidence>
<dbReference type="Proteomes" id="UP000289152">
    <property type="component" value="Unassembled WGS sequence"/>
</dbReference>